<evidence type="ECO:0000256" key="1">
    <source>
        <dbReference type="ARBA" id="ARBA00004906"/>
    </source>
</evidence>
<gene>
    <name evidence="7" type="primary">LOC104706297</name>
</gene>
<evidence type="ECO:0000259" key="5">
    <source>
        <dbReference type="Pfam" id="PF03931"/>
    </source>
</evidence>
<dbReference type="InterPro" id="IPR016073">
    <property type="entry name" value="Skp1_comp_POZ"/>
</dbReference>
<keyword evidence="3" id="KW-0833">Ubl conjugation pathway</keyword>
<protein>
    <submittedName>
        <fullName evidence="7">SKP1-like protein 1B</fullName>
    </submittedName>
</protein>
<reference evidence="7" key="2">
    <citation type="submission" date="2025-08" db="UniProtKB">
        <authorList>
            <consortium name="RefSeq"/>
        </authorList>
    </citation>
    <scope>IDENTIFICATION</scope>
    <source>
        <tissue evidence="7">Leaf</tissue>
    </source>
</reference>
<name>A0ABM0T4I9_CAMSA</name>
<keyword evidence="6" id="KW-1185">Reference proteome</keyword>
<dbReference type="Gene3D" id="3.30.710.10">
    <property type="entry name" value="Potassium Channel Kv1.1, Chain A"/>
    <property type="match status" value="1"/>
</dbReference>
<organism evidence="6 7">
    <name type="scientific">Camelina sativa</name>
    <name type="common">False flax</name>
    <name type="synonym">Myagrum sativum</name>
    <dbReference type="NCBI Taxonomy" id="90675"/>
    <lineage>
        <taxon>Eukaryota</taxon>
        <taxon>Viridiplantae</taxon>
        <taxon>Streptophyta</taxon>
        <taxon>Embryophyta</taxon>
        <taxon>Tracheophyta</taxon>
        <taxon>Spermatophyta</taxon>
        <taxon>Magnoliopsida</taxon>
        <taxon>eudicotyledons</taxon>
        <taxon>Gunneridae</taxon>
        <taxon>Pentapetalae</taxon>
        <taxon>rosids</taxon>
        <taxon>malvids</taxon>
        <taxon>Brassicales</taxon>
        <taxon>Brassicaceae</taxon>
        <taxon>Camelineae</taxon>
        <taxon>Camelina</taxon>
    </lineage>
</organism>
<dbReference type="SUPFAM" id="SSF81382">
    <property type="entry name" value="Skp1 dimerisation domain-like"/>
    <property type="match status" value="1"/>
</dbReference>
<evidence type="ECO:0000256" key="3">
    <source>
        <dbReference type="ARBA" id="ARBA00022786"/>
    </source>
</evidence>
<feature type="domain" description="SKP1 component dimerisation" evidence="4">
    <location>
        <begin position="56"/>
        <end position="102"/>
    </location>
</feature>
<evidence type="ECO:0000313" key="7">
    <source>
        <dbReference type="RefSeq" id="XP_010420777.1"/>
    </source>
</evidence>
<evidence type="ECO:0000256" key="2">
    <source>
        <dbReference type="ARBA" id="ARBA00009993"/>
    </source>
</evidence>
<feature type="domain" description="SKP1 component POZ" evidence="5">
    <location>
        <begin position="1"/>
        <end position="48"/>
    </location>
</feature>
<dbReference type="SUPFAM" id="SSF54695">
    <property type="entry name" value="POZ domain"/>
    <property type="match status" value="1"/>
</dbReference>
<comment type="pathway">
    <text evidence="1">Protein modification; protein ubiquitination.</text>
</comment>
<sequence length="104" mass="11764">MIMLKSSDGITFEIEEAAAKRSQYLAHMIEDDCNNNIPVLNVKGKILAANHLCIDSLIDLACQAVADMIKDKTPYQIRKDFNIKGDYTSAEENDIIEKNKWAFQ</sequence>
<dbReference type="SMART" id="SM00512">
    <property type="entry name" value="Skp1"/>
    <property type="match status" value="1"/>
</dbReference>
<dbReference type="InterPro" id="IPR036296">
    <property type="entry name" value="SKP1-like_dim_sf"/>
</dbReference>
<comment type="similarity">
    <text evidence="2">Belongs to the SKP1 family.</text>
</comment>
<dbReference type="InterPro" id="IPR001232">
    <property type="entry name" value="SKP1-like"/>
</dbReference>
<dbReference type="InterPro" id="IPR016072">
    <property type="entry name" value="Skp1_comp_dimer"/>
</dbReference>
<dbReference type="Pfam" id="PF01466">
    <property type="entry name" value="Skp1"/>
    <property type="match status" value="1"/>
</dbReference>
<accession>A0ABM0T4I9</accession>
<dbReference type="InterPro" id="IPR011333">
    <property type="entry name" value="SKP1/BTB/POZ_sf"/>
</dbReference>
<dbReference type="PANTHER" id="PTHR11165">
    <property type="entry name" value="SKP1"/>
    <property type="match status" value="1"/>
</dbReference>
<proteinExistence type="inferred from homology"/>
<dbReference type="InterPro" id="IPR016897">
    <property type="entry name" value="SKP1"/>
</dbReference>
<evidence type="ECO:0000313" key="6">
    <source>
        <dbReference type="Proteomes" id="UP000694864"/>
    </source>
</evidence>
<dbReference type="RefSeq" id="XP_010420777.1">
    <property type="nucleotide sequence ID" value="XM_010422475.1"/>
</dbReference>
<dbReference type="Proteomes" id="UP000694864">
    <property type="component" value="Chromosome 1"/>
</dbReference>
<evidence type="ECO:0000259" key="4">
    <source>
        <dbReference type="Pfam" id="PF01466"/>
    </source>
</evidence>
<dbReference type="GeneID" id="104706297"/>
<reference evidence="6" key="1">
    <citation type="journal article" date="2014" name="Nat. Commun.">
        <title>The emerging biofuel crop Camelina sativa retains a highly undifferentiated hexaploid genome structure.</title>
        <authorList>
            <person name="Kagale S."/>
            <person name="Koh C."/>
            <person name="Nixon J."/>
            <person name="Bollina V."/>
            <person name="Clarke W.E."/>
            <person name="Tuteja R."/>
            <person name="Spillane C."/>
            <person name="Robinson S.J."/>
            <person name="Links M.G."/>
            <person name="Clarke C."/>
            <person name="Higgins E.E."/>
            <person name="Huebert T."/>
            <person name="Sharpe A.G."/>
            <person name="Parkin I.A."/>
        </authorList>
    </citation>
    <scope>NUCLEOTIDE SEQUENCE [LARGE SCALE GENOMIC DNA]</scope>
    <source>
        <strain evidence="6">cv. DH55</strain>
    </source>
</reference>
<dbReference type="Pfam" id="PF03931">
    <property type="entry name" value="Skp1_POZ"/>
    <property type="match status" value="1"/>
</dbReference>